<feature type="domain" description="4Fe-4S ferredoxin-type" evidence="8">
    <location>
        <begin position="112"/>
        <end position="143"/>
    </location>
</feature>
<dbReference type="InterPro" id="IPR017896">
    <property type="entry name" value="4Fe4S_Fe-S-bd"/>
</dbReference>
<keyword evidence="6" id="KW-0411">Iron-sulfur</keyword>
<dbReference type="Gene3D" id="1.10.1060.10">
    <property type="entry name" value="Alpha-helical ferredoxin"/>
    <property type="match status" value="1"/>
</dbReference>
<keyword evidence="10" id="KW-1185">Reference proteome</keyword>
<evidence type="ECO:0000313" key="9">
    <source>
        <dbReference type="EMBL" id="RIA56155.1"/>
    </source>
</evidence>
<feature type="domain" description="4Fe-4S ferredoxin-type" evidence="8">
    <location>
        <begin position="42"/>
        <end position="71"/>
    </location>
</feature>
<organism evidence="9 10">
    <name type="scientific">Dichotomicrobium thermohalophilum</name>
    <dbReference type="NCBI Taxonomy" id="933063"/>
    <lineage>
        <taxon>Bacteria</taxon>
        <taxon>Pseudomonadati</taxon>
        <taxon>Pseudomonadota</taxon>
        <taxon>Alphaproteobacteria</taxon>
        <taxon>Hyphomicrobiales</taxon>
        <taxon>Hyphomicrobiaceae</taxon>
        <taxon>Dichotomicrobium</taxon>
    </lineage>
</organism>
<dbReference type="PANTHER" id="PTHR43551">
    <property type="entry name" value="FUMARATE REDUCTASE IRON-SULFUR SUBUNIT"/>
    <property type="match status" value="1"/>
</dbReference>
<dbReference type="InterPro" id="IPR009051">
    <property type="entry name" value="Helical_ferredxn"/>
</dbReference>
<keyword evidence="5" id="KW-0408">Iron</keyword>
<dbReference type="Proteomes" id="UP000266273">
    <property type="component" value="Unassembled WGS sequence"/>
</dbReference>
<dbReference type="PROSITE" id="PS51379">
    <property type="entry name" value="4FE4S_FER_2"/>
    <property type="match status" value="2"/>
</dbReference>
<dbReference type="GO" id="GO:0016491">
    <property type="term" value="F:oxidoreductase activity"/>
    <property type="evidence" value="ECO:0007669"/>
    <property type="project" value="UniProtKB-ARBA"/>
</dbReference>
<dbReference type="PANTHER" id="PTHR43551:SF1">
    <property type="entry name" value="HETERODISULFIDE REDUCTASE"/>
    <property type="match status" value="1"/>
</dbReference>
<dbReference type="GO" id="GO:0051539">
    <property type="term" value="F:4 iron, 4 sulfur cluster binding"/>
    <property type="evidence" value="ECO:0007669"/>
    <property type="project" value="UniProtKB-KW"/>
</dbReference>
<dbReference type="InterPro" id="IPR004017">
    <property type="entry name" value="Cys_rich_dom"/>
</dbReference>
<protein>
    <submittedName>
        <fullName evidence="9">Fe-S oxidoreductase</fullName>
    </submittedName>
</protein>
<evidence type="ECO:0000256" key="4">
    <source>
        <dbReference type="ARBA" id="ARBA00022982"/>
    </source>
</evidence>
<evidence type="ECO:0000256" key="1">
    <source>
        <dbReference type="ARBA" id="ARBA00022448"/>
    </source>
</evidence>
<evidence type="ECO:0000256" key="7">
    <source>
        <dbReference type="SAM" id="MobiDB-lite"/>
    </source>
</evidence>
<keyword evidence="4" id="KW-0249">Electron transport</keyword>
<evidence type="ECO:0000256" key="3">
    <source>
        <dbReference type="ARBA" id="ARBA00022723"/>
    </source>
</evidence>
<dbReference type="Pfam" id="PF02754">
    <property type="entry name" value="CCG"/>
    <property type="match status" value="1"/>
</dbReference>
<dbReference type="GO" id="GO:0046872">
    <property type="term" value="F:metal ion binding"/>
    <property type="evidence" value="ECO:0007669"/>
    <property type="project" value="UniProtKB-KW"/>
</dbReference>
<dbReference type="Pfam" id="PF13183">
    <property type="entry name" value="Fer4_8"/>
    <property type="match status" value="1"/>
</dbReference>
<dbReference type="PROSITE" id="PS00198">
    <property type="entry name" value="4FE4S_FER_1"/>
    <property type="match status" value="1"/>
</dbReference>
<reference evidence="9 10" key="1">
    <citation type="submission" date="2018-08" db="EMBL/GenBank/DDBJ databases">
        <title>Genomic Encyclopedia of Archaeal and Bacterial Type Strains, Phase II (KMG-II): from individual species to whole genera.</title>
        <authorList>
            <person name="Goeker M."/>
        </authorList>
    </citation>
    <scope>NUCLEOTIDE SEQUENCE [LARGE SCALE GENOMIC DNA]</scope>
    <source>
        <strain evidence="9 10">DSM 5002</strain>
    </source>
</reference>
<comment type="caution">
    <text evidence="9">The sequence shown here is derived from an EMBL/GenBank/DDBJ whole genome shotgun (WGS) entry which is preliminary data.</text>
</comment>
<dbReference type="AlphaFoldDB" id="A0A397Q8K2"/>
<evidence type="ECO:0000259" key="8">
    <source>
        <dbReference type="PROSITE" id="PS51379"/>
    </source>
</evidence>
<keyword evidence="1" id="KW-0813">Transport</keyword>
<dbReference type="OrthoDB" id="9794954at2"/>
<gene>
    <name evidence="9" type="ORF">BXY53_1256</name>
</gene>
<feature type="region of interest" description="Disordered" evidence="7">
    <location>
        <begin position="1"/>
        <end position="24"/>
    </location>
</feature>
<evidence type="ECO:0000313" key="10">
    <source>
        <dbReference type="Proteomes" id="UP000266273"/>
    </source>
</evidence>
<evidence type="ECO:0000256" key="6">
    <source>
        <dbReference type="ARBA" id="ARBA00023014"/>
    </source>
</evidence>
<dbReference type="RefSeq" id="WP_119060977.1">
    <property type="nucleotide sequence ID" value="NZ_QXDF01000001.1"/>
</dbReference>
<evidence type="ECO:0000256" key="2">
    <source>
        <dbReference type="ARBA" id="ARBA00022485"/>
    </source>
</evidence>
<keyword evidence="3" id="KW-0479">Metal-binding</keyword>
<keyword evidence="2" id="KW-0004">4Fe-4S</keyword>
<proteinExistence type="predicted"/>
<dbReference type="SUPFAM" id="SSF46548">
    <property type="entry name" value="alpha-helical ferredoxin"/>
    <property type="match status" value="1"/>
</dbReference>
<sequence length="440" mass="49229">MTADHYKKDTTPEPARFDKQGDMPDEERVRNAMRAFVSDFGMSVASHMSACVRCGLCAEACHFYVTTGDPKYTPIHKLKPFQQAYDREMSAFAPIYRMFGLVKEVDIEELQDWEELIYDSCTLCGRCTLICPMGIDIAELVKEARHGMYEAGLLPDRLAHITRNAETRHSPFGTKEDFISTIKEIEEKFNISIPVDKEKADILVTTAPGELESHQKSLADTVKILDSIGADWTFSSDAFEATNFGFLSGNMRLQKDLTMRIIDKAVEIGASTLLLPECGHAYGAARWEAGDWYGKPAPVNVLHMVEFLDQLIAEGRIKVKKVGETATFHDPCQIIRRGGLEEAPRRILAALGYELREMEDHGSYSYCCGGGGGVLANERAAPLRERVFDLKRRQVEATGAEHFITSCGQCRMTFERGAKAVNWDKKPESLMELVADNMVS</sequence>
<accession>A0A397Q8K2</accession>
<dbReference type="EMBL" id="QXDF01000001">
    <property type="protein sequence ID" value="RIA56155.1"/>
    <property type="molecule type" value="Genomic_DNA"/>
</dbReference>
<evidence type="ECO:0000256" key="5">
    <source>
        <dbReference type="ARBA" id="ARBA00023004"/>
    </source>
</evidence>
<name>A0A397Q8K2_9HYPH</name>
<dbReference type="InterPro" id="IPR017900">
    <property type="entry name" value="4Fe4S_Fe_S_CS"/>
</dbReference>